<comment type="caution">
    <text evidence="1">The sequence shown here is derived from an EMBL/GenBank/DDBJ whole genome shotgun (WGS) entry which is preliminary data.</text>
</comment>
<proteinExistence type="predicted"/>
<evidence type="ECO:0000313" key="1">
    <source>
        <dbReference type="EMBL" id="PFG73841.1"/>
    </source>
</evidence>
<gene>
    <name evidence="1" type="ORF">A9A59_1047</name>
</gene>
<keyword evidence="2" id="KW-1185">Reference proteome</keyword>
<dbReference type="EMBL" id="PDJQ01000001">
    <property type="protein sequence ID" value="PFG73841.1"/>
    <property type="molecule type" value="Genomic_DNA"/>
</dbReference>
<dbReference type="Proteomes" id="UP000223071">
    <property type="component" value="Unassembled WGS sequence"/>
</dbReference>
<name>A0A2A9HFC1_TEPT2</name>
<sequence>MSGTPGSVREGDELGPFELRPELGQVIRYCALQWAFPPFFYDESAARAQGMPGTIVPGPLKVGLLYRAVEEWLGGRGWVRQVRAAHRRPDLVGRPITIVGRVAQVYAEDGATRADLELAIINEEGLPSVRGFAVVELAGASD</sequence>
<dbReference type="Gene3D" id="3.10.129.10">
    <property type="entry name" value="Hotdog Thioesterase"/>
    <property type="match status" value="1"/>
</dbReference>
<evidence type="ECO:0008006" key="3">
    <source>
        <dbReference type="Google" id="ProtNLM"/>
    </source>
</evidence>
<dbReference type="InterPro" id="IPR029069">
    <property type="entry name" value="HotDog_dom_sf"/>
</dbReference>
<dbReference type="RefSeq" id="WP_098503274.1">
    <property type="nucleotide sequence ID" value="NZ_PDJQ01000001.1"/>
</dbReference>
<dbReference type="AlphaFoldDB" id="A0A2A9HFC1"/>
<protein>
    <recommendedName>
        <fullName evidence="3">MaoC-like domain-containing protein</fullName>
    </recommendedName>
</protein>
<reference evidence="1 2" key="1">
    <citation type="submission" date="2017-09" db="EMBL/GenBank/DDBJ databases">
        <title>Sequencing the genomes of two abundant thermophiles in Great Basin hot springs: Thermocrinis jamiesonii and novel Chloroflexi Thermoflexus hugenholtzii.</title>
        <authorList>
            <person name="Hedlund B."/>
        </authorList>
    </citation>
    <scope>NUCLEOTIDE SEQUENCE [LARGE SCALE GENOMIC DNA]</scope>
    <source>
        <strain evidence="1 2">G233</strain>
    </source>
</reference>
<evidence type="ECO:0000313" key="2">
    <source>
        <dbReference type="Proteomes" id="UP000223071"/>
    </source>
</evidence>
<accession>A0A2A9HFC1</accession>
<dbReference type="SUPFAM" id="SSF54637">
    <property type="entry name" value="Thioesterase/thiol ester dehydrase-isomerase"/>
    <property type="match status" value="1"/>
</dbReference>
<organism evidence="1 2">
    <name type="scientific">Tepidiforma thermophila (strain KCTC 52669 / CGMCC 1.13589 / G233)</name>
    <dbReference type="NCBI Taxonomy" id="2761530"/>
    <lineage>
        <taxon>Bacteria</taxon>
        <taxon>Bacillati</taxon>
        <taxon>Chloroflexota</taxon>
        <taxon>Tepidiformia</taxon>
        <taxon>Tepidiformales</taxon>
        <taxon>Tepidiformaceae</taxon>
        <taxon>Tepidiforma</taxon>
    </lineage>
</organism>